<dbReference type="Proteomes" id="UP000593966">
    <property type="component" value="Chromosome"/>
</dbReference>
<name>A0A7S7AIH5_9GAMM</name>
<evidence type="ECO:0000313" key="2">
    <source>
        <dbReference type="Proteomes" id="UP000593966"/>
    </source>
</evidence>
<keyword evidence="2" id="KW-1185">Reference proteome</keyword>
<organism evidence="1 2">
    <name type="scientific">Acinetobacter piscicola</name>
    <dbReference type="NCBI Taxonomy" id="2006115"/>
    <lineage>
        <taxon>Bacteria</taxon>
        <taxon>Pseudomonadati</taxon>
        <taxon>Pseudomonadota</taxon>
        <taxon>Gammaproteobacteria</taxon>
        <taxon>Moraxellales</taxon>
        <taxon>Moraxellaceae</taxon>
        <taxon>Acinetobacter</taxon>
    </lineage>
</organism>
<dbReference type="EMBL" id="CP048659">
    <property type="protein sequence ID" value="QOW47061.1"/>
    <property type="molecule type" value="Genomic_DNA"/>
</dbReference>
<gene>
    <name evidence="1" type="ORF">G0028_14850</name>
</gene>
<protein>
    <submittedName>
        <fullName evidence="1">Uncharacterized protein</fullName>
    </submittedName>
</protein>
<accession>A0A7S7AIH5</accession>
<dbReference type="AlphaFoldDB" id="A0A7S7AIH5"/>
<dbReference type="RefSeq" id="WP_180045817.1">
    <property type="nucleotide sequence ID" value="NZ_CP048659.1"/>
</dbReference>
<proteinExistence type="predicted"/>
<evidence type="ECO:0000313" key="1">
    <source>
        <dbReference type="EMBL" id="QOW47061.1"/>
    </source>
</evidence>
<sequence>MTIRLKKMCLGLFGFVLLLSGLVFGLIQDEPISQNATALLADVRFYDTDLKQDPYFLWLGFDAKTDAEQQLLGQKIYHRDWKNFYQTNSVYIDEPIEKFSELQGDFLTEADEKVFEQLIKDLQVEIGIEAYQKQQRALEEIYSRQSVLNARWQALLHQAPTQKVLVLSVEGAIPNFTLMMKIHRLYVAHLLFQQDVAALVRYTEALIAKDQSAVSLLDKMIMLNLISDNIELIHQLNQRLGQKHTLSELSLAQMSMRFPFASETAVMQQVTNRLVDRQSPQGLFDFIYEDENQQKSVEKHPIADFFTPLLLLKNQSLNRYVSYIYLTLVISELPNPQFKQALQQPHDSTVKRSWLKNFMGNKLVDVALPRWETYAIRPRLINQKIVLLNVLAQHQAIDLARLNQNTQGYAFYQTKTALCIKTPNPYLDEEEQRKYGSCLKLED</sequence>
<reference evidence="1 2" key="1">
    <citation type="submission" date="2020-02" db="EMBL/GenBank/DDBJ databases">
        <title>Tigecycline-resistant Acinetobacter species from pigs and migratory birds.</title>
        <authorList>
            <person name="Chen C."/>
            <person name="Sun J."/>
            <person name="Liao X.-P."/>
            <person name="Liu Y.-H."/>
        </authorList>
    </citation>
    <scope>NUCLEOTIDE SEQUENCE [LARGE SCALE GENOMIC DNA]</scope>
    <source>
        <strain evidence="1 2">YH12207_T</strain>
    </source>
</reference>